<evidence type="ECO:0000256" key="9">
    <source>
        <dbReference type="ARBA" id="ARBA00047423"/>
    </source>
</evidence>
<evidence type="ECO:0000313" key="14">
    <source>
        <dbReference type="EMBL" id="JAS33191.1"/>
    </source>
</evidence>
<dbReference type="GO" id="GO:0047115">
    <property type="term" value="F:trans-1,2-dihydrobenzene-1,2-diol dehydrogenase activity"/>
    <property type="evidence" value="ECO:0007669"/>
    <property type="project" value="UniProtKB-EC"/>
</dbReference>
<comment type="catalytic activity">
    <reaction evidence="9">
        <text>(1R,2R)-1,2-dihydrobenzene-1,2-diol + NADP(+) = catechol + NADPH + H(+)</text>
        <dbReference type="Rhea" id="RHEA:16729"/>
        <dbReference type="ChEBI" id="CHEBI:10702"/>
        <dbReference type="ChEBI" id="CHEBI:15378"/>
        <dbReference type="ChEBI" id="CHEBI:18135"/>
        <dbReference type="ChEBI" id="CHEBI:57783"/>
        <dbReference type="ChEBI" id="CHEBI:58349"/>
        <dbReference type="EC" id="1.3.1.20"/>
    </reaction>
</comment>
<accession>A0A1B6CSQ0</accession>
<evidence type="ECO:0000256" key="6">
    <source>
        <dbReference type="ARBA" id="ARBA00042926"/>
    </source>
</evidence>
<evidence type="ECO:0000256" key="4">
    <source>
        <dbReference type="ARBA" id="ARBA00038984"/>
    </source>
</evidence>
<dbReference type="EC" id="1.3.1.20" evidence="3"/>
<feature type="domain" description="Gfo/Idh/MocA-like oxidoreductase N-terminal" evidence="11">
    <location>
        <begin position="5"/>
        <end position="122"/>
    </location>
</feature>
<dbReference type="InterPro" id="IPR055170">
    <property type="entry name" value="GFO_IDH_MocA-like_dom"/>
</dbReference>
<comment type="similarity">
    <text evidence="1">Belongs to the Gfo/Idh/MocA family.</text>
</comment>
<reference evidence="13" key="1">
    <citation type="submission" date="2015-12" db="EMBL/GenBank/DDBJ databases">
        <title>De novo transcriptome assembly of four potential Pierce s Disease insect vectors from Arizona vineyards.</title>
        <authorList>
            <person name="Tassone E.E."/>
        </authorList>
    </citation>
    <scope>NUCLEOTIDE SEQUENCE</scope>
</reference>
<evidence type="ECO:0000256" key="5">
    <source>
        <dbReference type="ARBA" id="ARBA00040603"/>
    </source>
</evidence>
<proteinExistence type="inferred from homology"/>
<dbReference type="Gene3D" id="3.40.50.720">
    <property type="entry name" value="NAD(P)-binding Rossmann-like Domain"/>
    <property type="match status" value="1"/>
</dbReference>
<dbReference type="EMBL" id="GEDC01021015">
    <property type="protein sequence ID" value="JAS16283.1"/>
    <property type="molecule type" value="Transcribed_RNA"/>
</dbReference>
<dbReference type="InterPro" id="IPR036291">
    <property type="entry name" value="NAD(P)-bd_dom_sf"/>
</dbReference>
<gene>
    <name evidence="14" type="ORF">g.14560</name>
    <name evidence="13" type="ORF">g.14561</name>
</gene>
<dbReference type="GO" id="GO:0047837">
    <property type="term" value="F:D-xylose 1-dehydrogenase (NADP+) activity"/>
    <property type="evidence" value="ECO:0007669"/>
    <property type="project" value="UniProtKB-EC"/>
</dbReference>
<evidence type="ECO:0000256" key="3">
    <source>
        <dbReference type="ARBA" id="ARBA00038853"/>
    </source>
</evidence>
<dbReference type="SUPFAM" id="SSF51735">
    <property type="entry name" value="NAD(P)-binding Rossmann-fold domains"/>
    <property type="match status" value="1"/>
</dbReference>
<dbReference type="PANTHER" id="PTHR22604:SF105">
    <property type="entry name" value="TRANS-1,2-DIHYDROBENZENE-1,2-DIOL DEHYDROGENASE"/>
    <property type="match status" value="1"/>
</dbReference>
<evidence type="ECO:0000256" key="1">
    <source>
        <dbReference type="ARBA" id="ARBA00010928"/>
    </source>
</evidence>
<sequence>MATIWGIAGAGKISHDFVTALKALPKGEHVVIAVASASGKNKAEEFAKKHNITNAYGTYEELATNDKIDVIYVGSLNPQHFPNSKLFLDNGKAVLCEKPLCMNYKEADILIKLAKKNNLFLMEALWTRYFPVYEELKQHLAAGTIGDVLQVDTSFGVKISTVDRLRLKELGGGTVLDLGVYALQLLVLIFGNNKPIALKALGHTNEDGVDESMSCILTYSGGRTAVISTHSKVELPNKSYIVGTKGTIEISRPMWSPTKIIVNGEEKVFPLPKVEGEFNFVNSVGLNYEAAEVRRCLLEGLKESPKASHADSLMIAYLEDAIRKQLGVELE</sequence>
<dbReference type="AlphaFoldDB" id="A0A1B6CSQ0"/>
<dbReference type="Pfam" id="PF01408">
    <property type="entry name" value="GFO_IDH_MocA"/>
    <property type="match status" value="1"/>
</dbReference>
<dbReference type="InterPro" id="IPR000683">
    <property type="entry name" value="Gfo/Idh/MocA-like_OxRdtase_N"/>
</dbReference>
<feature type="domain" description="GFO/IDH/MocA-like oxidoreductase" evidence="12">
    <location>
        <begin position="133"/>
        <end position="249"/>
    </location>
</feature>
<evidence type="ECO:0000259" key="11">
    <source>
        <dbReference type="Pfam" id="PF01408"/>
    </source>
</evidence>
<protein>
    <recommendedName>
        <fullName evidence="5">Trans-1,2-dihydrobenzene-1,2-diol dehydrogenase</fullName>
        <ecNumber evidence="4">1.1.1.179</ecNumber>
        <ecNumber evidence="3">1.3.1.20</ecNumber>
    </recommendedName>
    <alternativeName>
        <fullName evidence="8">D-xylose 1-dehydrogenase</fullName>
    </alternativeName>
    <alternativeName>
        <fullName evidence="7">D-xylose-NADP dehydrogenase</fullName>
    </alternativeName>
    <alternativeName>
        <fullName evidence="6">Dimeric dihydrodiol dehydrogenase</fullName>
    </alternativeName>
</protein>
<dbReference type="GO" id="GO:0000166">
    <property type="term" value="F:nucleotide binding"/>
    <property type="evidence" value="ECO:0007669"/>
    <property type="project" value="InterPro"/>
</dbReference>
<dbReference type="Pfam" id="PF22725">
    <property type="entry name" value="GFO_IDH_MocA_C3"/>
    <property type="match status" value="1"/>
</dbReference>
<dbReference type="Gene3D" id="3.30.360.10">
    <property type="entry name" value="Dihydrodipicolinate Reductase, domain 2"/>
    <property type="match status" value="1"/>
</dbReference>
<dbReference type="EC" id="1.1.1.179" evidence="4"/>
<dbReference type="SUPFAM" id="SSF55347">
    <property type="entry name" value="Glyceraldehyde-3-phosphate dehydrogenase-like, C-terminal domain"/>
    <property type="match status" value="1"/>
</dbReference>
<dbReference type="InterPro" id="IPR050984">
    <property type="entry name" value="Gfo/Idh/MocA_domain"/>
</dbReference>
<dbReference type="PANTHER" id="PTHR22604">
    <property type="entry name" value="OXIDOREDUCTASES"/>
    <property type="match status" value="1"/>
</dbReference>
<evidence type="ECO:0000313" key="13">
    <source>
        <dbReference type="EMBL" id="JAS16283.1"/>
    </source>
</evidence>
<evidence type="ECO:0000256" key="2">
    <source>
        <dbReference type="ARBA" id="ARBA00023002"/>
    </source>
</evidence>
<evidence type="ECO:0000256" key="10">
    <source>
        <dbReference type="ARBA" id="ARBA00049233"/>
    </source>
</evidence>
<keyword evidence="2" id="KW-0560">Oxidoreductase</keyword>
<dbReference type="EMBL" id="GEDC01004107">
    <property type="protein sequence ID" value="JAS33191.1"/>
    <property type="molecule type" value="Transcribed_RNA"/>
</dbReference>
<name>A0A1B6CSQ0_9HEMI</name>
<comment type="catalytic activity">
    <reaction evidence="10">
        <text>D-xylose + NADP(+) = D-xylono-1,5-lactone + NADPH + H(+)</text>
        <dbReference type="Rhea" id="RHEA:22000"/>
        <dbReference type="ChEBI" id="CHEBI:15378"/>
        <dbReference type="ChEBI" id="CHEBI:15867"/>
        <dbReference type="ChEBI" id="CHEBI:53455"/>
        <dbReference type="ChEBI" id="CHEBI:57783"/>
        <dbReference type="ChEBI" id="CHEBI:58349"/>
        <dbReference type="EC" id="1.1.1.179"/>
    </reaction>
</comment>
<organism evidence="13">
    <name type="scientific">Clastoptera arizonana</name>
    <name type="common">Arizona spittle bug</name>
    <dbReference type="NCBI Taxonomy" id="38151"/>
    <lineage>
        <taxon>Eukaryota</taxon>
        <taxon>Metazoa</taxon>
        <taxon>Ecdysozoa</taxon>
        <taxon>Arthropoda</taxon>
        <taxon>Hexapoda</taxon>
        <taxon>Insecta</taxon>
        <taxon>Pterygota</taxon>
        <taxon>Neoptera</taxon>
        <taxon>Paraneoptera</taxon>
        <taxon>Hemiptera</taxon>
        <taxon>Auchenorrhyncha</taxon>
        <taxon>Cercopoidea</taxon>
        <taxon>Clastopteridae</taxon>
        <taxon>Clastoptera</taxon>
    </lineage>
</organism>
<evidence type="ECO:0000256" key="8">
    <source>
        <dbReference type="ARBA" id="ARBA00043025"/>
    </source>
</evidence>
<evidence type="ECO:0000256" key="7">
    <source>
        <dbReference type="ARBA" id="ARBA00042988"/>
    </source>
</evidence>
<evidence type="ECO:0000259" key="12">
    <source>
        <dbReference type="Pfam" id="PF22725"/>
    </source>
</evidence>